<sequence>MASAIHIAQHQMRSWDGRPRPAPGCTIWPCQAKKHWAVRSVPDDAERRKEIADETRVVAKTTIHRIRANDMPSRRSQAINRARSSCAGS</sequence>
<feature type="region of interest" description="Disordered" evidence="1">
    <location>
        <begin position="1"/>
        <end position="20"/>
    </location>
</feature>
<keyword evidence="3" id="KW-1185">Reference proteome</keyword>
<reference evidence="3" key="1">
    <citation type="journal article" date="2019" name="Int. J. Syst. Evol. Microbiol.">
        <title>The Global Catalogue of Microorganisms (GCM) 10K type strain sequencing project: providing services to taxonomists for standard genome sequencing and annotation.</title>
        <authorList>
            <consortium name="The Broad Institute Genomics Platform"/>
            <consortium name="The Broad Institute Genome Sequencing Center for Infectious Disease"/>
            <person name="Wu L."/>
            <person name="Ma J."/>
        </authorList>
    </citation>
    <scope>NUCLEOTIDE SEQUENCE [LARGE SCALE GENOMIC DNA]</scope>
    <source>
        <strain evidence="3">JCM 6835</strain>
    </source>
</reference>
<name>A0ABP6FX17_9ACTN</name>
<evidence type="ECO:0000313" key="2">
    <source>
        <dbReference type="EMBL" id="GAA2701564.1"/>
    </source>
</evidence>
<organism evidence="2 3">
    <name type="scientific">Nonomuraea recticatena</name>
    <dbReference type="NCBI Taxonomy" id="46178"/>
    <lineage>
        <taxon>Bacteria</taxon>
        <taxon>Bacillati</taxon>
        <taxon>Actinomycetota</taxon>
        <taxon>Actinomycetes</taxon>
        <taxon>Streptosporangiales</taxon>
        <taxon>Streptosporangiaceae</taxon>
        <taxon>Nonomuraea</taxon>
    </lineage>
</organism>
<feature type="compositionally biased region" description="Polar residues" evidence="1">
    <location>
        <begin position="74"/>
        <end position="89"/>
    </location>
</feature>
<feature type="region of interest" description="Disordered" evidence="1">
    <location>
        <begin position="69"/>
        <end position="89"/>
    </location>
</feature>
<evidence type="ECO:0008006" key="4">
    <source>
        <dbReference type="Google" id="ProtNLM"/>
    </source>
</evidence>
<protein>
    <recommendedName>
        <fullName evidence="4">Transposase</fullName>
    </recommendedName>
</protein>
<proteinExistence type="predicted"/>
<dbReference type="EMBL" id="BAAATE010000069">
    <property type="protein sequence ID" value="GAA2701564.1"/>
    <property type="molecule type" value="Genomic_DNA"/>
</dbReference>
<dbReference type="Proteomes" id="UP001501666">
    <property type="component" value="Unassembled WGS sequence"/>
</dbReference>
<comment type="caution">
    <text evidence="2">The sequence shown here is derived from an EMBL/GenBank/DDBJ whole genome shotgun (WGS) entry which is preliminary data.</text>
</comment>
<evidence type="ECO:0000313" key="3">
    <source>
        <dbReference type="Proteomes" id="UP001501666"/>
    </source>
</evidence>
<gene>
    <name evidence="2" type="ORF">GCM10010412_099390</name>
</gene>
<accession>A0ABP6FX17</accession>
<evidence type="ECO:0000256" key="1">
    <source>
        <dbReference type="SAM" id="MobiDB-lite"/>
    </source>
</evidence>